<keyword evidence="1" id="KW-1277">Toxin-antitoxin system</keyword>
<dbReference type="InterPro" id="IPR035093">
    <property type="entry name" value="RelE/ParE_toxin_dom_sf"/>
</dbReference>
<dbReference type="NCBIfam" id="TIGR02385">
    <property type="entry name" value="RelE_StbE"/>
    <property type="match status" value="1"/>
</dbReference>
<dbReference type="EMBL" id="DVOR01000211">
    <property type="protein sequence ID" value="HIV09750.1"/>
    <property type="molecule type" value="Genomic_DNA"/>
</dbReference>
<dbReference type="PANTHER" id="PTHR40588">
    <property type="entry name" value="MRNA INTERFERASE TOXIN YAFQ"/>
    <property type="match status" value="1"/>
</dbReference>
<accession>A0A9D1NN76</accession>
<reference evidence="2" key="2">
    <citation type="journal article" date="2021" name="PeerJ">
        <title>Extensive microbial diversity within the chicken gut microbiome revealed by metagenomics and culture.</title>
        <authorList>
            <person name="Gilroy R."/>
            <person name="Ravi A."/>
            <person name="Getino M."/>
            <person name="Pursley I."/>
            <person name="Horton D.L."/>
            <person name="Alikhan N.F."/>
            <person name="Baker D."/>
            <person name="Gharbi K."/>
            <person name="Hall N."/>
            <person name="Watson M."/>
            <person name="Adriaenssens E.M."/>
            <person name="Foster-Nyarko E."/>
            <person name="Jarju S."/>
            <person name="Secka A."/>
            <person name="Antonio M."/>
            <person name="Oren A."/>
            <person name="Chaudhuri R.R."/>
            <person name="La Ragione R."/>
            <person name="Hildebrand F."/>
            <person name="Pallen M.J."/>
        </authorList>
    </citation>
    <scope>NUCLEOTIDE SEQUENCE</scope>
    <source>
        <strain evidence="2">35461</strain>
    </source>
</reference>
<sequence>MSVRRLFLTKRFQKSFERLRKAGLDPRLVEEAVTWIQNGYQPPDPTYRDHALRENLAGLRDLHIRGDLVLIYRIDGDCLRLENIGSHNQVFGR</sequence>
<dbReference type="GO" id="GO:0004521">
    <property type="term" value="F:RNA endonuclease activity"/>
    <property type="evidence" value="ECO:0007669"/>
    <property type="project" value="TreeGrafter"/>
</dbReference>
<dbReference type="Gene3D" id="3.30.2310.20">
    <property type="entry name" value="RelE-like"/>
    <property type="match status" value="1"/>
</dbReference>
<dbReference type="GO" id="GO:0006415">
    <property type="term" value="P:translational termination"/>
    <property type="evidence" value="ECO:0007669"/>
    <property type="project" value="TreeGrafter"/>
</dbReference>
<dbReference type="GO" id="GO:0006402">
    <property type="term" value="P:mRNA catabolic process"/>
    <property type="evidence" value="ECO:0007669"/>
    <property type="project" value="TreeGrafter"/>
</dbReference>
<dbReference type="AlphaFoldDB" id="A0A9D1NN76"/>
<proteinExistence type="predicted"/>
<organism evidence="2 3">
    <name type="scientific">Candidatus Spyradenecus faecavium</name>
    <dbReference type="NCBI Taxonomy" id="2840947"/>
    <lineage>
        <taxon>Bacteria</taxon>
        <taxon>Pseudomonadati</taxon>
        <taxon>Lentisphaerota</taxon>
        <taxon>Lentisphaeria</taxon>
        <taxon>Lentisphaerales</taxon>
        <taxon>Lentisphaeraceae</taxon>
        <taxon>Lentisphaeraceae incertae sedis</taxon>
        <taxon>Candidatus Spyradenecus</taxon>
    </lineage>
</organism>
<evidence type="ECO:0000256" key="1">
    <source>
        <dbReference type="ARBA" id="ARBA00022649"/>
    </source>
</evidence>
<protein>
    <submittedName>
        <fullName evidence="2">Type II toxin-antitoxin system YafQ family toxin</fullName>
    </submittedName>
</protein>
<dbReference type="InterPro" id="IPR007712">
    <property type="entry name" value="RelE/ParE_toxin"/>
</dbReference>
<gene>
    <name evidence="2" type="ORF">IAC79_06530</name>
</gene>
<evidence type="ECO:0000313" key="3">
    <source>
        <dbReference type="Proteomes" id="UP000886845"/>
    </source>
</evidence>
<dbReference type="Proteomes" id="UP000886845">
    <property type="component" value="Unassembled WGS sequence"/>
</dbReference>
<comment type="caution">
    <text evidence="2">The sequence shown here is derived from an EMBL/GenBank/DDBJ whole genome shotgun (WGS) entry which is preliminary data.</text>
</comment>
<dbReference type="InterPro" id="IPR004386">
    <property type="entry name" value="Toxin_YafQ-like"/>
</dbReference>
<evidence type="ECO:0000313" key="2">
    <source>
        <dbReference type="EMBL" id="HIV09750.1"/>
    </source>
</evidence>
<dbReference type="Pfam" id="PF15738">
    <property type="entry name" value="YafQ_toxin"/>
    <property type="match status" value="1"/>
</dbReference>
<dbReference type="SUPFAM" id="SSF143011">
    <property type="entry name" value="RelE-like"/>
    <property type="match status" value="1"/>
</dbReference>
<dbReference type="PANTHER" id="PTHR40588:SF1">
    <property type="entry name" value="MRNA INTERFERASE TOXIN YAFQ"/>
    <property type="match status" value="1"/>
</dbReference>
<reference evidence="2" key="1">
    <citation type="submission" date="2020-10" db="EMBL/GenBank/DDBJ databases">
        <authorList>
            <person name="Gilroy R."/>
        </authorList>
    </citation>
    <scope>NUCLEOTIDE SEQUENCE</scope>
    <source>
        <strain evidence="2">35461</strain>
    </source>
</reference>
<name>A0A9D1NN76_9BACT</name>